<feature type="region of interest" description="Disordered" evidence="1">
    <location>
        <begin position="138"/>
        <end position="167"/>
    </location>
</feature>
<protein>
    <recommendedName>
        <fullName evidence="5">Nuclear pore complex component</fullName>
    </recommendedName>
</protein>
<feature type="transmembrane region" description="Helical" evidence="2">
    <location>
        <begin position="82"/>
        <end position="106"/>
    </location>
</feature>
<feature type="region of interest" description="Disordered" evidence="1">
    <location>
        <begin position="190"/>
        <end position="259"/>
    </location>
</feature>
<proteinExistence type="predicted"/>
<evidence type="ECO:0000256" key="2">
    <source>
        <dbReference type="SAM" id="Phobius"/>
    </source>
</evidence>
<gene>
    <name evidence="3" type="ORF">VHEMI01124</name>
</gene>
<dbReference type="AlphaFoldDB" id="A0A0A1T6H9"/>
<keyword evidence="2" id="KW-1133">Transmembrane helix</keyword>
<accession>A0A0A1T6H9</accession>
<dbReference type="Proteomes" id="UP000039046">
    <property type="component" value="Unassembled WGS sequence"/>
</dbReference>
<dbReference type="STRING" id="1531966.A0A0A1T6H9"/>
<sequence length="259" mass="28011">MAVSTPVKATPTKKAPEVDSPGTWRHPRLNEITRRREASTFSEKNVRKIAYNIGTIIVMGLVQLLTKAYIDPKIVPAGFRLYLSWAWTIFQILPFIQIFTACLPLIRAKDDLADIPLTPAQRKLLGLPPIATVPKTEVKYSTPPRYSRTPSIAGSVGSRGSYNNSPLSGRGSPVMGSVFGASGSQYSPIDSPLQQKPSFSTSRRSSFNSGSPFGASTATSLFGEPASPTPAGAKRTSVGLNSKWLYEKGRRSSGSAWVH</sequence>
<dbReference type="InterPro" id="IPR012578">
    <property type="entry name" value="Nucl_pore_cmplx"/>
</dbReference>
<feature type="region of interest" description="Disordered" evidence="1">
    <location>
        <begin position="1"/>
        <end position="24"/>
    </location>
</feature>
<keyword evidence="2" id="KW-0472">Membrane</keyword>
<dbReference type="OrthoDB" id="429932at2759"/>
<feature type="compositionally biased region" description="Polar residues" evidence="1">
    <location>
        <begin position="148"/>
        <end position="167"/>
    </location>
</feature>
<dbReference type="PANTHER" id="PTHR28003">
    <property type="entry name" value="NUCLEOPORIN POM34"/>
    <property type="match status" value="1"/>
</dbReference>
<organism evidence="3 4">
    <name type="scientific">[Torrubiella] hemipterigena</name>
    <dbReference type="NCBI Taxonomy" id="1531966"/>
    <lineage>
        <taxon>Eukaryota</taxon>
        <taxon>Fungi</taxon>
        <taxon>Dikarya</taxon>
        <taxon>Ascomycota</taxon>
        <taxon>Pezizomycotina</taxon>
        <taxon>Sordariomycetes</taxon>
        <taxon>Hypocreomycetidae</taxon>
        <taxon>Hypocreales</taxon>
        <taxon>Clavicipitaceae</taxon>
        <taxon>Clavicipitaceae incertae sedis</taxon>
        <taxon>'Torrubiella' clade</taxon>
    </lineage>
</organism>
<dbReference type="Pfam" id="PF08058">
    <property type="entry name" value="NPCC"/>
    <property type="match status" value="1"/>
</dbReference>
<evidence type="ECO:0000313" key="4">
    <source>
        <dbReference type="Proteomes" id="UP000039046"/>
    </source>
</evidence>
<keyword evidence="4" id="KW-1185">Reference proteome</keyword>
<evidence type="ECO:0000313" key="3">
    <source>
        <dbReference type="EMBL" id="CEJ80969.1"/>
    </source>
</evidence>
<evidence type="ECO:0000256" key="1">
    <source>
        <dbReference type="SAM" id="MobiDB-lite"/>
    </source>
</evidence>
<evidence type="ECO:0008006" key="5">
    <source>
        <dbReference type="Google" id="ProtNLM"/>
    </source>
</evidence>
<reference evidence="3 4" key="1">
    <citation type="journal article" date="2015" name="Genome Announc.">
        <title>Draft Genome Sequence and Gene Annotation of the Entomopathogenic Fungus Verticillium hemipterigenum.</title>
        <authorList>
            <person name="Horn F."/>
            <person name="Habel A."/>
            <person name="Scharf D.H."/>
            <person name="Dworschak J."/>
            <person name="Brakhage A.A."/>
            <person name="Guthke R."/>
            <person name="Hertweck C."/>
            <person name="Linde J."/>
        </authorList>
    </citation>
    <scope>NUCLEOTIDE SEQUENCE [LARGE SCALE GENOMIC DNA]</scope>
</reference>
<keyword evidence="2" id="KW-0812">Transmembrane</keyword>
<dbReference type="PANTHER" id="PTHR28003:SF1">
    <property type="entry name" value="NUCLEOPORIN POM34"/>
    <property type="match status" value="1"/>
</dbReference>
<dbReference type="GO" id="GO:0005640">
    <property type="term" value="C:nuclear outer membrane"/>
    <property type="evidence" value="ECO:0007669"/>
    <property type="project" value="TreeGrafter"/>
</dbReference>
<feature type="compositionally biased region" description="Low complexity" evidence="1">
    <location>
        <begin position="197"/>
        <end position="214"/>
    </location>
</feature>
<dbReference type="GO" id="GO:0070762">
    <property type="term" value="C:nuclear pore transmembrane ring"/>
    <property type="evidence" value="ECO:0007669"/>
    <property type="project" value="TreeGrafter"/>
</dbReference>
<name>A0A0A1T6H9_9HYPO</name>
<feature type="transmembrane region" description="Helical" evidence="2">
    <location>
        <begin position="49"/>
        <end position="70"/>
    </location>
</feature>
<dbReference type="HOGENOM" id="CLU_044363_0_0_1"/>
<dbReference type="GO" id="GO:0030474">
    <property type="term" value="P:spindle pole body duplication"/>
    <property type="evidence" value="ECO:0007669"/>
    <property type="project" value="TreeGrafter"/>
</dbReference>
<dbReference type="EMBL" id="CDHN01000001">
    <property type="protein sequence ID" value="CEJ80969.1"/>
    <property type="molecule type" value="Genomic_DNA"/>
</dbReference>
<dbReference type="GO" id="GO:0006606">
    <property type="term" value="P:protein import into nucleus"/>
    <property type="evidence" value="ECO:0007669"/>
    <property type="project" value="TreeGrafter"/>
</dbReference>